<dbReference type="PANTHER" id="PTHR12550:SF41">
    <property type="entry name" value="HEPATOMA-DERIVED GROWTH FACTOR"/>
    <property type="match status" value="1"/>
</dbReference>
<keyword evidence="4" id="KW-1185">Reference proteome</keyword>
<dbReference type="InterPro" id="IPR047363">
    <property type="entry name" value="PWWP_HDGF"/>
</dbReference>
<proteinExistence type="predicted"/>
<dbReference type="Gene3D" id="2.30.30.140">
    <property type="match status" value="1"/>
</dbReference>
<feature type="domain" description="PWWP" evidence="3">
    <location>
        <begin position="12"/>
        <end position="69"/>
    </location>
</feature>
<evidence type="ECO:0000259" key="3">
    <source>
        <dbReference type="PROSITE" id="PS50812"/>
    </source>
</evidence>
<dbReference type="SUPFAM" id="SSF63748">
    <property type="entry name" value="Tudor/PWWP/MBT"/>
    <property type="match status" value="1"/>
</dbReference>
<feature type="compositionally biased region" description="Basic and acidic residues" evidence="2">
    <location>
        <begin position="189"/>
        <end position="219"/>
    </location>
</feature>
<dbReference type="PROSITE" id="PS50812">
    <property type="entry name" value="PWWP"/>
    <property type="match status" value="1"/>
</dbReference>
<comment type="function">
    <text evidence="1">May act as a regulator of myogenesis. Promotes the repair of DNA double-strand breaks (DSBs) through the homologous recombination pathway by facilitating the recruitment of the DNA endonuclease RBBP8 to the DSBs.</text>
</comment>
<organism evidence="4 5">
    <name type="scientific">Microcaecilia unicolor</name>
    <dbReference type="NCBI Taxonomy" id="1415580"/>
    <lineage>
        <taxon>Eukaryota</taxon>
        <taxon>Metazoa</taxon>
        <taxon>Chordata</taxon>
        <taxon>Craniata</taxon>
        <taxon>Vertebrata</taxon>
        <taxon>Euteleostomi</taxon>
        <taxon>Amphibia</taxon>
        <taxon>Gymnophiona</taxon>
        <taxon>Siphonopidae</taxon>
        <taxon>Microcaecilia</taxon>
    </lineage>
</organism>
<evidence type="ECO:0000313" key="5">
    <source>
        <dbReference type="RefSeq" id="XP_030042912.1"/>
    </source>
</evidence>
<dbReference type="Pfam" id="PF00855">
    <property type="entry name" value="PWWP"/>
    <property type="match status" value="1"/>
</dbReference>
<dbReference type="PANTHER" id="PTHR12550">
    <property type="entry name" value="HEPATOMA-DERIVED GROWTH FACTOR-RELATED"/>
    <property type="match status" value="1"/>
</dbReference>
<evidence type="ECO:0000313" key="4">
    <source>
        <dbReference type="Proteomes" id="UP000515156"/>
    </source>
</evidence>
<evidence type="ECO:0000256" key="1">
    <source>
        <dbReference type="ARBA" id="ARBA00057253"/>
    </source>
</evidence>
<reference evidence="5" key="1">
    <citation type="submission" date="2025-08" db="UniProtKB">
        <authorList>
            <consortium name="RefSeq"/>
        </authorList>
    </citation>
    <scope>IDENTIFICATION</scope>
</reference>
<feature type="compositionally biased region" description="Acidic residues" evidence="2">
    <location>
        <begin position="165"/>
        <end position="175"/>
    </location>
</feature>
<name>A0A6P7WI09_9AMPH</name>
<feature type="region of interest" description="Disordered" evidence="2">
    <location>
        <begin position="106"/>
        <end position="390"/>
    </location>
</feature>
<dbReference type="InterPro" id="IPR000313">
    <property type="entry name" value="PWWP_dom"/>
</dbReference>
<sequence length="390" mass="43608">MSRSNRQREYKCGDLVFAKMKGYPHWPARIDEIPETAVKSTPNKYQVFFFGTHETAYLGQKDLFPYEECKEKFGKPNKRKGFSEGLWEIENTPTVKASGYQLVQIRNSTEEVNESEGEPPNKKKRSSSKVAESEGNLVRDREKMYINLSGQFVKPTTAKKSTTEADAEVEGEPEGDGEKKGNADGSSDEEGKLVIDEQSKEKNEKAGMKRKAEDALEPNKKKRSSSKVAESEGNLVRDREKMYINLSGQFVKPTTAKKSTTEADAEVEGEPEGDGEKKGNADGSSDEEGKLVIDEQSKEKNEKAGMKRKAEDALEASPKRAKEAEGRAEEKVENEEPAKEVENSSKPHDLTDATEKRESQESHIVPAEENKDHEERYMPLAGEGAEKMEN</sequence>
<dbReference type="RefSeq" id="XP_030042912.1">
    <property type="nucleotide sequence ID" value="XM_030187052.1"/>
</dbReference>
<dbReference type="AlphaFoldDB" id="A0A6P7WI09"/>
<accession>A0A6P7WI09</accession>
<feature type="compositionally biased region" description="Acidic residues" evidence="2">
    <location>
        <begin position="263"/>
        <end position="273"/>
    </location>
</feature>
<dbReference type="SMART" id="SM00293">
    <property type="entry name" value="PWWP"/>
    <property type="match status" value="1"/>
</dbReference>
<gene>
    <name evidence="5" type="primary">HDGF</name>
</gene>
<feature type="compositionally biased region" description="Basic and acidic residues" evidence="2">
    <location>
        <begin position="287"/>
        <end position="377"/>
    </location>
</feature>
<protein>
    <submittedName>
        <fullName evidence="5">Hepatoma-derived growth factor isoform X3</fullName>
    </submittedName>
</protein>
<dbReference type="CDD" id="cd20148">
    <property type="entry name" value="PWWP_HDGF"/>
    <property type="match status" value="1"/>
</dbReference>
<dbReference type="FunFam" id="2.30.30.140:FF:000017">
    <property type="entry name" value="hepatoma-derived growth factor isoform X1"/>
    <property type="match status" value="1"/>
</dbReference>
<dbReference type="GeneID" id="115457589"/>
<dbReference type="CTD" id="3068"/>
<evidence type="ECO:0000256" key="2">
    <source>
        <dbReference type="SAM" id="MobiDB-lite"/>
    </source>
</evidence>
<dbReference type="Proteomes" id="UP000515156">
    <property type="component" value="Chromosome 14"/>
</dbReference>